<accession>A0A1G8FPH3</accession>
<organism evidence="2 3">
    <name type="scientific">Sinosporangium album</name>
    <dbReference type="NCBI Taxonomy" id="504805"/>
    <lineage>
        <taxon>Bacteria</taxon>
        <taxon>Bacillati</taxon>
        <taxon>Actinomycetota</taxon>
        <taxon>Actinomycetes</taxon>
        <taxon>Streptosporangiales</taxon>
        <taxon>Streptosporangiaceae</taxon>
        <taxon>Sinosporangium</taxon>
    </lineage>
</organism>
<dbReference type="EMBL" id="FNCN01000024">
    <property type="protein sequence ID" value="SDH84073.1"/>
    <property type="molecule type" value="Genomic_DNA"/>
</dbReference>
<evidence type="ECO:0000259" key="1">
    <source>
        <dbReference type="Pfam" id="PF19583"/>
    </source>
</evidence>
<evidence type="ECO:0000313" key="3">
    <source>
        <dbReference type="Proteomes" id="UP000198923"/>
    </source>
</evidence>
<proteinExistence type="predicted"/>
<dbReference type="OrthoDB" id="4772488at2"/>
<dbReference type="AlphaFoldDB" id="A0A1G8FPH3"/>
<dbReference type="InterPro" id="IPR036866">
    <property type="entry name" value="RibonucZ/Hydroxyglut_hydro"/>
</dbReference>
<dbReference type="Pfam" id="PF19583">
    <property type="entry name" value="ODP"/>
    <property type="match status" value="1"/>
</dbReference>
<dbReference type="InterPro" id="IPR045761">
    <property type="entry name" value="ODP_dom"/>
</dbReference>
<feature type="domain" description="ODP" evidence="1">
    <location>
        <begin position="45"/>
        <end position="191"/>
    </location>
</feature>
<protein>
    <recommendedName>
        <fullName evidence="1">ODP domain-containing protein</fullName>
    </recommendedName>
</protein>
<reference evidence="2 3" key="1">
    <citation type="submission" date="2016-10" db="EMBL/GenBank/DDBJ databases">
        <authorList>
            <person name="de Groot N.N."/>
        </authorList>
    </citation>
    <scope>NUCLEOTIDE SEQUENCE [LARGE SCALE GENOMIC DNA]</scope>
    <source>
        <strain evidence="2 3">CPCC 201354</strain>
    </source>
</reference>
<dbReference type="Proteomes" id="UP000198923">
    <property type="component" value="Unassembled WGS sequence"/>
</dbReference>
<dbReference type="Gene3D" id="3.60.15.10">
    <property type="entry name" value="Ribonuclease Z/Hydroxyacylglutathione hydrolase-like"/>
    <property type="match status" value="1"/>
</dbReference>
<dbReference type="SUPFAM" id="SSF56281">
    <property type="entry name" value="Metallo-hydrolase/oxidoreductase"/>
    <property type="match status" value="1"/>
</dbReference>
<dbReference type="RefSeq" id="WP_093172929.1">
    <property type="nucleotide sequence ID" value="NZ_FNCN01000024.1"/>
</dbReference>
<keyword evidence="3" id="KW-1185">Reference proteome</keyword>
<dbReference type="STRING" id="504805.SAMN05421505_12431"/>
<gene>
    <name evidence="2" type="ORF">SAMN05421505_12431</name>
</gene>
<name>A0A1G8FPH3_9ACTN</name>
<sequence>MPREEKPATPPVPLVPESLYAMGSAFQADGRVSWLPKHTTGWQATNAYAIVTPDRTTLIDPGPRYQGELVASQLLDLVPSDTSINICLTRAERDVIGAIDSVGRSFPIERLVAGGIPNLFDGFESLASVKSGGHSGFVQMSRMPNGSAIPIGDDRELIVLAPMLRVLSTFWFYDAETGSLFTSDSFDHLLADTFEEARLPCSEPSKIWSDPTAVDDHLLAKFWWLEGAALAPVRSDLEKLFGERTVNRICPTHGRVIEGAEHVAAAYEAIQSALSRLDEGSLTRGAHQ</sequence>
<evidence type="ECO:0000313" key="2">
    <source>
        <dbReference type="EMBL" id="SDH84073.1"/>
    </source>
</evidence>